<sequence length="333" mass="36976">MLQQKARETQTLEQIRASLLGFASSQGLHSQSHLGHLPCPAIQPGEPAQTTCLNKPWGYLPVHSKVAINYLNAGVDARFNELEPSTNMQWQYAVSSQLIQPNALGWSRWVNYAKPTIQIRIPAENNLIKTNIVAVVAKSVTPTAEHQYDISSPYVLLHLSELRTHMNRVQQHQLKSTLNAWQQLNPQFNASTGAHENMVLADPFSQLYQPIDSGCQCRCTKTRCSCHCQNAGNWISPASCLDNNPNCTSQNAQTDCTSLANQPCTFNGPARMKNLWPVSHFEPIAAINKSCRPIHSNQCPLSQNSTACTCHFSWPDNTLPSLNQFSFKLTGTP</sequence>
<dbReference type="Proteomes" id="UP000501130">
    <property type="component" value="Chromosome"/>
</dbReference>
<dbReference type="EMBL" id="CP053084">
    <property type="protein sequence ID" value="QJR30663.1"/>
    <property type="molecule type" value="Genomic_DNA"/>
</dbReference>
<name>A0ABX6N911_9BURK</name>
<keyword evidence="2" id="KW-1185">Reference proteome</keyword>
<accession>A0ABX6N911</accession>
<evidence type="ECO:0000313" key="2">
    <source>
        <dbReference type="Proteomes" id="UP000501130"/>
    </source>
</evidence>
<organism evidence="1 2">
    <name type="scientific">Limnobacter profundi</name>
    <dbReference type="NCBI Taxonomy" id="2732163"/>
    <lineage>
        <taxon>Bacteria</taxon>
        <taxon>Pseudomonadati</taxon>
        <taxon>Pseudomonadota</taxon>
        <taxon>Betaproteobacteria</taxon>
        <taxon>Burkholderiales</taxon>
        <taxon>Burkholderiaceae</taxon>
        <taxon>Limnobacter</taxon>
    </lineage>
</organism>
<gene>
    <name evidence="1" type="ORF">HKT17_13640</name>
</gene>
<dbReference type="RefSeq" id="WP_171100766.1">
    <property type="nucleotide sequence ID" value="NZ_CP053084.1"/>
</dbReference>
<evidence type="ECO:0000313" key="1">
    <source>
        <dbReference type="EMBL" id="QJR30663.1"/>
    </source>
</evidence>
<reference evidence="1 2" key="1">
    <citation type="submission" date="2020-05" db="EMBL/GenBank/DDBJ databases">
        <title>Compete genome of Limnobacter sp. SAORIC-580.</title>
        <authorList>
            <person name="Song J."/>
            <person name="Cho J.-C."/>
        </authorList>
    </citation>
    <scope>NUCLEOTIDE SEQUENCE [LARGE SCALE GENOMIC DNA]</scope>
    <source>
        <strain evidence="1 2">SAORIC-580</strain>
    </source>
</reference>
<proteinExistence type="predicted"/>
<protein>
    <submittedName>
        <fullName evidence="1">Uncharacterized protein</fullName>
    </submittedName>
</protein>